<dbReference type="EMBL" id="MK463647">
    <property type="protein sequence ID" value="QFC17926.1"/>
    <property type="molecule type" value="Genomic_DNA"/>
</dbReference>
<keyword evidence="3 5" id="KW-1133">Transmembrane helix</keyword>
<feature type="transmembrane region" description="Helical" evidence="5">
    <location>
        <begin position="304"/>
        <end position="322"/>
    </location>
</feature>
<dbReference type="PANTHER" id="PTHR37422">
    <property type="entry name" value="TEICHURONIC ACID BIOSYNTHESIS PROTEIN TUAE"/>
    <property type="match status" value="1"/>
</dbReference>
<feature type="domain" description="O-antigen ligase-related" evidence="6">
    <location>
        <begin position="180"/>
        <end position="311"/>
    </location>
</feature>
<keyword evidence="4 5" id="KW-0472">Membrane</keyword>
<gene>
    <name evidence="7" type="primary">wzy</name>
</gene>
<feature type="transmembrane region" description="Helical" evidence="5">
    <location>
        <begin position="216"/>
        <end position="233"/>
    </location>
</feature>
<dbReference type="RefSeq" id="WP_049876766.1">
    <property type="nucleotide sequence ID" value="NZ_CP060088.1"/>
</dbReference>
<evidence type="ECO:0000259" key="6">
    <source>
        <dbReference type="Pfam" id="PF04932"/>
    </source>
</evidence>
<evidence type="ECO:0000313" key="7">
    <source>
        <dbReference type="EMBL" id="QFC17926.1"/>
    </source>
</evidence>
<feature type="transmembrane region" description="Helical" evidence="5">
    <location>
        <begin position="181"/>
        <end position="210"/>
    </location>
</feature>
<dbReference type="InterPro" id="IPR051533">
    <property type="entry name" value="WaaL-like"/>
</dbReference>
<accession>A0A5P4S5Q6</accession>
<feature type="transmembrane region" description="Helical" evidence="5">
    <location>
        <begin position="74"/>
        <end position="96"/>
    </location>
</feature>
<proteinExistence type="predicted"/>
<feature type="transmembrane region" description="Helical" evidence="5">
    <location>
        <begin position="49"/>
        <end position="68"/>
    </location>
</feature>
<evidence type="ECO:0000256" key="2">
    <source>
        <dbReference type="ARBA" id="ARBA00022692"/>
    </source>
</evidence>
<dbReference type="Pfam" id="PF04932">
    <property type="entry name" value="Wzy_C"/>
    <property type="match status" value="1"/>
</dbReference>
<feature type="transmembrane region" description="Helical" evidence="5">
    <location>
        <begin position="108"/>
        <end position="128"/>
    </location>
</feature>
<evidence type="ECO:0000256" key="5">
    <source>
        <dbReference type="SAM" id="Phobius"/>
    </source>
</evidence>
<name>A0A5P4S5Q6_VIBPH</name>
<comment type="subcellular location">
    <subcellularLocation>
        <location evidence="1">Membrane</location>
        <topology evidence="1">Multi-pass membrane protein</topology>
    </subcellularLocation>
</comment>
<evidence type="ECO:0000256" key="3">
    <source>
        <dbReference type="ARBA" id="ARBA00022989"/>
    </source>
</evidence>
<sequence length="371" mass="42566">MKFFLCNIFFFSLFFRGILPSKTFEVIVILMFILGMVDSLIKKNSKIDLQTFGLILFVIISALFQVYFTQHLSLLANHIIYLFQGVLVFYSVRYICRLSSTEYALKTLIAWASVVATIGVLFYIANIYSYSPIFDQVIYQKGGMARLTGFQTNPNYFSLTVCIIPLLCVVLPNFKYKKFCIIIVIIAILFSGSRGGILASLVPLILYLYLNSKHKIFYGFTITIILFSMLVLINSDLIPMLSRFDTSNSNFSSGRTDHWIKAIELFSENYLYGVGNNSFLLYETENGNPIQVHNNYLRLLAEGGVIYFLSWGVFISLLGVNNNSKREYYFLILPLLIFSLVNDPYISKEFWLYLSIALLVGEHLRKKSEQI</sequence>
<evidence type="ECO:0000256" key="4">
    <source>
        <dbReference type="ARBA" id="ARBA00023136"/>
    </source>
</evidence>
<feature type="transmembrane region" description="Helical" evidence="5">
    <location>
        <begin position="328"/>
        <end position="346"/>
    </location>
</feature>
<dbReference type="AlphaFoldDB" id="A0A5P4S5Q6"/>
<keyword evidence="2 5" id="KW-0812">Transmembrane</keyword>
<feature type="transmembrane region" description="Helical" evidence="5">
    <location>
        <begin position="156"/>
        <end position="174"/>
    </location>
</feature>
<evidence type="ECO:0000256" key="1">
    <source>
        <dbReference type="ARBA" id="ARBA00004141"/>
    </source>
</evidence>
<reference evidence="7" key="1">
    <citation type="journal article" date="2019" name="Int. J. Food Microbiol.">
        <title>Developing a novel molecular serotyping system based on capsular polysaccharide synthesis gene clusters of Vibrio parahaemolyticus.</title>
        <authorList>
            <person name="Pang Y."/>
            <person name="Guo X."/>
            <person name="Tian X."/>
            <person name="Liu F."/>
            <person name="Wang L."/>
            <person name="Wu J."/>
            <person name="Zhang S."/>
            <person name="Li S."/>
            <person name="Liu B."/>
        </authorList>
    </citation>
    <scope>NUCLEOTIDE SEQUENCE</scope>
    <source>
        <strain evidence="7">G3508</strain>
    </source>
</reference>
<dbReference type="InterPro" id="IPR007016">
    <property type="entry name" value="O-antigen_ligase-rel_domated"/>
</dbReference>
<feature type="transmembrane region" description="Helical" evidence="5">
    <location>
        <begin position="26"/>
        <end position="42"/>
    </location>
</feature>
<protein>
    <submittedName>
        <fullName evidence="7">Putative membrane protein</fullName>
    </submittedName>
</protein>
<organism evidence="7">
    <name type="scientific">Vibrio parahaemolyticus</name>
    <dbReference type="NCBI Taxonomy" id="670"/>
    <lineage>
        <taxon>Bacteria</taxon>
        <taxon>Pseudomonadati</taxon>
        <taxon>Pseudomonadota</taxon>
        <taxon>Gammaproteobacteria</taxon>
        <taxon>Vibrionales</taxon>
        <taxon>Vibrionaceae</taxon>
        <taxon>Vibrio</taxon>
    </lineage>
</organism>
<dbReference type="GO" id="GO:0016020">
    <property type="term" value="C:membrane"/>
    <property type="evidence" value="ECO:0007669"/>
    <property type="project" value="UniProtKB-SubCell"/>
</dbReference>
<dbReference type="PANTHER" id="PTHR37422:SF13">
    <property type="entry name" value="LIPOPOLYSACCHARIDE BIOSYNTHESIS PROTEIN PA4999-RELATED"/>
    <property type="match status" value="1"/>
</dbReference>